<feature type="compositionally biased region" description="Basic and acidic residues" evidence="1">
    <location>
        <begin position="149"/>
        <end position="170"/>
    </location>
</feature>
<sequence>MSSSASHVELIDPELLRIQQAGLPSQTHTPSPLTLAVTPETSESSSQLPSLPYIVTICNNCTQEDVRPILTEAPVLICPNSEKSDTCGCGPYSRNPIPFSEVPTWNECEGKEEYMILTRQWDAILEAKRNPSKSPASGVSFSHPSSSRKAREYSEKKAARNTKENGDQSHRTVWNHPGSSYYALAVAQKVAVGVSLSCTDDAGVISGLGPGDETLDLELGVPIPGPDIAETSPPAITNVAGRLSGKTEHVSGTPSDKPCSIAKRDRAKPRDDEHMTTTTTAASCSDSRPVLCSKDVNMPPSSGSASPPTFTGVHSLSISATPSLVPTFLFSPTLTSAPSSTSTSTPILCVSACPSVHLPSSEPIGTPCTSVTSIASEKRSRTKCAKRDENENDHENESERSLKRKRKGESKRKSKRDRKTENLADDNDVEHEKESERAAKRKRKHESKLKSNVKASPRTWQKAKLTRGRARGRRRVVQRALSLQGYGVRAARRRVVVIVRRRGVWVIIDTGG</sequence>
<evidence type="ECO:0000256" key="1">
    <source>
        <dbReference type="SAM" id="MobiDB-lite"/>
    </source>
</evidence>
<dbReference type="Proteomes" id="UP000307440">
    <property type="component" value="Unassembled WGS sequence"/>
</dbReference>
<feature type="region of interest" description="Disordered" evidence="1">
    <location>
        <begin position="360"/>
        <end position="472"/>
    </location>
</feature>
<reference evidence="2 3" key="1">
    <citation type="journal article" date="2019" name="Nat. Ecol. Evol.">
        <title>Megaphylogeny resolves global patterns of mushroom evolution.</title>
        <authorList>
            <person name="Varga T."/>
            <person name="Krizsan K."/>
            <person name="Foldi C."/>
            <person name="Dima B."/>
            <person name="Sanchez-Garcia M."/>
            <person name="Sanchez-Ramirez S."/>
            <person name="Szollosi G.J."/>
            <person name="Szarkandi J.G."/>
            <person name="Papp V."/>
            <person name="Albert L."/>
            <person name="Andreopoulos W."/>
            <person name="Angelini C."/>
            <person name="Antonin V."/>
            <person name="Barry K.W."/>
            <person name="Bougher N.L."/>
            <person name="Buchanan P."/>
            <person name="Buyck B."/>
            <person name="Bense V."/>
            <person name="Catcheside P."/>
            <person name="Chovatia M."/>
            <person name="Cooper J."/>
            <person name="Damon W."/>
            <person name="Desjardin D."/>
            <person name="Finy P."/>
            <person name="Geml J."/>
            <person name="Haridas S."/>
            <person name="Hughes K."/>
            <person name="Justo A."/>
            <person name="Karasinski D."/>
            <person name="Kautmanova I."/>
            <person name="Kiss B."/>
            <person name="Kocsube S."/>
            <person name="Kotiranta H."/>
            <person name="LaButti K.M."/>
            <person name="Lechner B.E."/>
            <person name="Liimatainen K."/>
            <person name="Lipzen A."/>
            <person name="Lukacs Z."/>
            <person name="Mihaltcheva S."/>
            <person name="Morgado L.N."/>
            <person name="Niskanen T."/>
            <person name="Noordeloos M.E."/>
            <person name="Ohm R.A."/>
            <person name="Ortiz-Santana B."/>
            <person name="Ovrebo C."/>
            <person name="Racz N."/>
            <person name="Riley R."/>
            <person name="Savchenko A."/>
            <person name="Shiryaev A."/>
            <person name="Soop K."/>
            <person name="Spirin V."/>
            <person name="Szebenyi C."/>
            <person name="Tomsovsky M."/>
            <person name="Tulloss R.E."/>
            <person name="Uehling J."/>
            <person name="Grigoriev I.V."/>
            <person name="Vagvolgyi C."/>
            <person name="Papp T."/>
            <person name="Martin F.M."/>
            <person name="Miettinen O."/>
            <person name="Hibbett D.S."/>
            <person name="Nagy L.G."/>
        </authorList>
    </citation>
    <scope>NUCLEOTIDE SEQUENCE [LARGE SCALE GENOMIC DNA]</scope>
    <source>
        <strain evidence="2 3">CBS 121175</strain>
    </source>
</reference>
<dbReference type="EMBL" id="ML210160">
    <property type="protein sequence ID" value="TFK27882.1"/>
    <property type="molecule type" value="Genomic_DNA"/>
</dbReference>
<name>A0A5C3L5I0_COPMA</name>
<dbReference type="AlphaFoldDB" id="A0A5C3L5I0"/>
<organism evidence="2 3">
    <name type="scientific">Coprinopsis marcescibilis</name>
    <name type="common">Agaric fungus</name>
    <name type="synonym">Psathyrella marcescibilis</name>
    <dbReference type="NCBI Taxonomy" id="230819"/>
    <lineage>
        <taxon>Eukaryota</taxon>
        <taxon>Fungi</taxon>
        <taxon>Dikarya</taxon>
        <taxon>Basidiomycota</taxon>
        <taxon>Agaricomycotina</taxon>
        <taxon>Agaricomycetes</taxon>
        <taxon>Agaricomycetidae</taxon>
        <taxon>Agaricales</taxon>
        <taxon>Agaricineae</taxon>
        <taxon>Psathyrellaceae</taxon>
        <taxon>Coprinopsis</taxon>
    </lineage>
</organism>
<feature type="compositionally biased region" description="Basic and acidic residues" evidence="1">
    <location>
        <begin position="385"/>
        <end position="401"/>
    </location>
</feature>
<accession>A0A5C3L5I0</accession>
<evidence type="ECO:0000313" key="3">
    <source>
        <dbReference type="Proteomes" id="UP000307440"/>
    </source>
</evidence>
<gene>
    <name evidence="2" type="ORF">FA15DRAFT_719795</name>
</gene>
<protein>
    <submittedName>
        <fullName evidence="2">Uncharacterized protein</fullName>
    </submittedName>
</protein>
<evidence type="ECO:0000313" key="2">
    <source>
        <dbReference type="EMBL" id="TFK27882.1"/>
    </source>
</evidence>
<proteinExistence type="predicted"/>
<feature type="compositionally biased region" description="Basic and acidic residues" evidence="1">
    <location>
        <begin position="262"/>
        <end position="275"/>
    </location>
</feature>
<feature type="compositionally biased region" description="Polar residues" evidence="1">
    <location>
        <begin position="132"/>
        <end position="147"/>
    </location>
</feature>
<feature type="region of interest" description="Disordered" evidence="1">
    <location>
        <begin position="245"/>
        <end position="282"/>
    </location>
</feature>
<feature type="compositionally biased region" description="Basic residues" evidence="1">
    <location>
        <begin position="402"/>
        <end position="417"/>
    </location>
</feature>
<feature type="region of interest" description="Disordered" evidence="1">
    <location>
        <begin position="130"/>
        <end position="173"/>
    </location>
</feature>
<keyword evidence="3" id="KW-1185">Reference proteome</keyword>